<proteinExistence type="predicted"/>
<evidence type="ECO:0000313" key="3">
    <source>
        <dbReference type="Proteomes" id="UP001469553"/>
    </source>
</evidence>
<comment type="caution">
    <text evidence="2">The sequence shown here is derived from an EMBL/GenBank/DDBJ whole genome shotgun (WGS) entry which is preliminary data.</text>
</comment>
<accession>A0ABV1A4L6</accession>
<keyword evidence="3" id="KW-1185">Reference proteome</keyword>
<gene>
    <name evidence="2" type="ORF">AMECASPLE_030536</name>
</gene>
<feature type="compositionally biased region" description="Low complexity" evidence="1">
    <location>
        <begin position="97"/>
        <end position="129"/>
    </location>
</feature>
<evidence type="ECO:0000313" key="2">
    <source>
        <dbReference type="EMBL" id="MEQ2312393.1"/>
    </source>
</evidence>
<name>A0ABV1A4L6_9TELE</name>
<feature type="region of interest" description="Disordered" evidence="1">
    <location>
        <begin position="59"/>
        <end position="135"/>
    </location>
</feature>
<protein>
    <submittedName>
        <fullName evidence="2">Uncharacterized protein</fullName>
    </submittedName>
</protein>
<feature type="compositionally biased region" description="Basic and acidic residues" evidence="1">
    <location>
        <begin position="61"/>
        <end position="70"/>
    </location>
</feature>
<reference evidence="2 3" key="1">
    <citation type="submission" date="2021-06" db="EMBL/GenBank/DDBJ databases">
        <authorList>
            <person name="Palmer J.M."/>
        </authorList>
    </citation>
    <scope>NUCLEOTIDE SEQUENCE [LARGE SCALE GENOMIC DNA]</scope>
    <source>
        <strain evidence="2 3">AS_MEX2019</strain>
        <tissue evidence="2">Muscle</tissue>
    </source>
</reference>
<organism evidence="2 3">
    <name type="scientific">Ameca splendens</name>
    <dbReference type="NCBI Taxonomy" id="208324"/>
    <lineage>
        <taxon>Eukaryota</taxon>
        <taxon>Metazoa</taxon>
        <taxon>Chordata</taxon>
        <taxon>Craniata</taxon>
        <taxon>Vertebrata</taxon>
        <taxon>Euteleostomi</taxon>
        <taxon>Actinopterygii</taxon>
        <taxon>Neopterygii</taxon>
        <taxon>Teleostei</taxon>
        <taxon>Neoteleostei</taxon>
        <taxon>Acanthomorphata</taxon>
        <taxon>Ovalentaria</taxon>
        <taxon>Atherinomorphae</taxon>
        <taxon>Cyprinodontiformes</taxon>
        <taxon>Goodeidae</taxon>
        <taxon>Ameca</taxon>
    </lineage>
</organism>
<dbReference type="EMBL" id="JAHRIP010078890">
    <property type="protein sequence ID" value="MEQ2312393.1"/>
    <property type="molecule type" value="Genomic_DNA"/>
</dbReference>
<evidence type="ECO:0000256" key="1">
    <source>
        <dbReference type="SAM" id="MobiDB-lite"/>
    </source>
</evidence>
<dbReference type="Proteomes" id="UP001469553">
    <property type="component" value="Unassembled WGS sequence"/>
</dbReference>
<sequence length="135" mass="15145">MCATSAACFSRIAAWSMVVQRATWLHLSPSIPEDLQKDMLEGPITPDVLFGPNFQTIQSQKTDEVSETVRHLVRPQPNSRTPRLSGRWKDHQRQQQRRTAAAAASCGAPPSTSSSQPQQFFPVRQPVAQRLPRLR</sequence>